<name>A0ACB9RZ41_9MYRT</name>
<protein>
    <submittedName>
        <fullName evidence="1">Uncharacterized protein</fullName>
    </submittedName>
</protein>
<dbReference type="Proteomes" id="UP001057402">
    <property type="component" value="Chromosome 3"/>
</dbReference>
<evidence type="ECO:0000313" key="1">
    <source>
        <dbReference type="EMBL" id="KAI4381172.1"/>
    </source>
</evidence>
<gene>
    <name evidence="1" type="ORF">MLD38_007275</name>
</gene>
<evidence type="ECO:0000313" key="2">
    <source>
        <dbReference type="Proteomes" id="UP001057402"/>
    </source>
</evidence>
<accession>A0ACB9RZ41</accession>
<dbReference type="EMBL" id="CM042882">
    <property type="protein sequence ID" value="KAI4381172.1"/>
    <property type="molecule type" value="Genomic_DNA"/>
</dbReference>
<organism evidence="1 2">
    <name type="scientific">Melastoma candidum</name>
    <dbReference type="NCBI Taxonomy" id="119954"/>
    <lineage>
        <taxon>Eukaryota</taxon>
        <taxon>Viridiplantae</taxon>
        <taxon>Streptophyta</taxon>
        <taxon>Embryophyta</taxon>
        <taxon>Tracheophyta</taxon>
        <taxon>Spermatophyta</taxon>
        <taxon>Magnoliopsida</taxon>
        <taxon>eudicotyledons</taxon>
        <taxon>Gunneridae</taxon>
        <taxon>Pentapetalae</taxon>
        <taxon>rosids</taxon>
        <taxon>malvids</taxon>
        <taxon>Myrtales</taxon>
        <taxon>Melastomataceae</taxon>
        <taxon>Melastomatoideae</taxon>
        <taxon>Melastomateae</taxon>
        <taxon>Melastoma</taxon>
    </lineage>
</organism>
<sequence>MEVLTVLRMNGGIGENSYANNSTVQKKVINMTRPITEHAITSLYSAASPATLAIADLGCSSGPNTLFTVSEIIVKAVQSFCAMTGHQSPEYQIYLNDLPSNDFNSIFVSLPIFQTTQLNQQGIKEGTLPKCFFTGVPGSFYGRLFPRNSLHFVHSSYSLQWLSKVPEGVQNNKGNVYISRKSPPNVVEAYYKQFREDFKTFLECRAEELVSGGRMVLTFLGRRSDDPCSDECCCIWELLAMALYEMVSEGLMEEEKLDNFNIPLYNPCPGEVKLEIENQGAFSIDDLAVSEVNWSGYDTEVDPEEASGSYSVAGCMRAVAEPLLLNHFGGEIIEDCFERYRKLIAHRMAKEKPKFVNVIVSLVRK</sequence>
<reference evidence="2" key="1">
    <citation type="journal article" date="2023" name="Front. Plant Sci.">
        <title>Chromosomal-level genome assembly of Melastoma candidum provides insights into trichome evolution.</title>
        <authorList>
            <person name="Zhong Y."/>
            <person name="Wu W."/>
            <person name="Sun C."/>
            <person name="Zou P."/>
            <person name="Liu Y."/>
            <person name="Dai S."/>
            <person name="Zhou R."/>
        </authorList>
    </citation>
    <scope>NUCLEOTIDE SEQUENCE [LARGE SCALE GENOMIC DNA]</scope>
</reference>
<comment type="caution">
    <text evidence="1">The sequence shown here is derived from an EMBL/GenBank/DDBJ whole genome shotgun (WGS) entry which is preliminary data.</text>
</comment>
<keyword evidence="2" id="KW-1185">Reference proteome</keyword>
<proteinExistence type="predicted"/>